<proteinExistence type="predicted"/>
<reference evidence="2" key="1">
    <citation type="submission" date="2025-08" db="UniProtKB">
        <authorList>
            <consortium name="Ensembl"/>
        </authorList>
    </citation>
    <scope>IDENTIFICATION</scope>
</reference>
<feature type="signal peptide" evidence="1">
    <location>
        <begin position="1"/>
        <end position="24"/>
    </location>
</feature>
<accession>A0A8C9DVT7</accession>
<evidence type="ECO:0000256" key="1">
    <source>
        <dbReference type="SAM" id="SignalP"/>
    </source>
</evidence>
<keyword evidence="3" id="KW-1185">Reference proteome</keyword>
<dbReference type="AlphaFoldDB" id="A0A8C9DVT7"/>
<feature type="chain" id="PRO_5034959182" description="Secreted protein" evidence="1">
    <location>
        <begin position="25"/>
        <end position="106"/>
    </location>
</feature>
<evidence type="ECO:0008006" key="4">
    <source>
        <dbReference type="Google" id="ProtNLM"/>
    </source>
</evidence>
<dbReference type="Proteomes" id="UP000694414">
    <property type="component" value="Unplaced"/>
</dbReference>
<protein>
    <recommendedName>
        <fullName evidence="4">Secreted protein</fullName>
    </recommendedName>
</protein>
<name>A0A8C9DVT7_PROSS</name>
<evidence type="ECO:0000313" key="2">
    <source>
        <dbReference type="Ensembl" id="ENSPSMP00000037181.1"/>
    </source>
</evidence>
<dbReference type="Ensembl" id="ENSPSMT00000042832.1">
    <property type="protein sequence ID" value="ENSPSMP00000037181.1"/>
    <property type="gene ID" value="ENSPSMG00000025563.1"/>
</dbReference>
<sequence>MCVHRSECMYVCVCVCVCVSTTSCIELPVNVVECYTWRVLVFHQFQEKEPHDIVGLEIMPIPLERPPGKVKCPVSISIFYSCHTNLNKNSTALDRGIFIPLNGGVI</sequence>
<organism evidence="2 3">
    <name type="scientific">Prolemur simus</name>
    <name type="common">Greater bamboo lemur</name>
    <name type="synonym">Hapalemur simus</name>
    <dbReference type="NCBI Taxonomy" id="1328070"/>
    <lineage>
        <taxon>Eukaryota</taxon>
        <taxon>Metazoa</taxon>
        <taxon>Chordata</taxon>
        <taxon>Craniata</taxon>
        <taxon>Vertebrata</taxon>
        <taxon>Euteleostomi</taxon>
        <taxon>Mammalia</taxon>
        <taxon>Eutheria</taxon>
        <taxon>Euarchontoglires</taxon>
        <taxon>Primates</taxon>
        <taxon>Strepsirrhini</taxon>
        <taxon>Lemuriformes</taxon>
        <taxon>Lemuridae</taxon>
        <taxon>Prolemur</taxon>
    </lineage>
</organism>
<evidence type="ECO:0000313" key="3">
    <source>
        <dbReference type="Proteomes" id="UP000694414"/>
    </source>
</evidence>
<keyword evidence="1" id="KW-0732">Signal</keyword>
<dbReference type="PROSITE" id="PS51257">
    <property type="entry name" value="PROKAR_LIPOPROTEIN"/>
    <property type="match status" value="1"/>
</dbReference>
<reference evidence="2" key="2">
    <citation type="submission" date="2025-09" db="UniProtKB">
        <authorList>
            <consortium name="Ensembl"/>
        </authorList>
    </citation>
    <scope>IDENTIFICATION</scope>
</reference>
<dbReference type="GeneTree" id="ENSGT00900000143806"/>